<name>A0A2A4JKG8_HELVI</name>
<reference evidence="2" key="1">
    <citation type="submission" date="2017-09" db="EMBL/GenBank/DDBJ databases">
        <title>Contemporary evolution of a Lepidopteran species, Heliothis virescens, in response to modern agricultural practices.</title>
        <authorList>
            <person name="Fritz M.L."/>
            <person name="Deyonke A.M."/>
            <person name="Papanicolaou A."/>
            <person name="Micinski S."/>
            <person name="Westbrook J."/>
            <person name="Gould F."/>
        </authorList>
    </citation>
    <scope>NUCLEOTIDE SEQUENCE [LARGE SCALE GENOMIC DNA]</scope>
    <source>
        <strain evidence="2">HvINT-</strain>
        <tissue evidence="2">Whole body</tissue>
    </source>
</reference>
<sequence>MRENNEALSITPEQIRHSFADVMTDEYINLLAKNFATKAAAHFVKEMSNQKVALDSQLRQRLRSPLKGAVMKNIQNELTTLQNAQPAAQTLSQAQEEAKAAEIEGQVEAQVKKQAKEKVKEKTKAATQLQTEVEEKGEEVEEHPSKPTENQNTNNEMLDSDEALHLLREPEPDGDHLDSQSGELSKEAARERIPVIQVMKINGAYYRRLLGLI</sequence>
<evidence type="ECO:0000256" key="1">
    <source>
        <dbReference type="SAM" id="MobiDB-lite"/>
    </source>
</evidence>
<protein>
    <submittedName>
        <fullName evidence="2">Uncharacterized protein</fullName>
    </submittedName>
</protein>
<proteinExistence type="predicted"/>
<feature type="region of interest" description="Disordered" evidence="1">
    <location>
        <begin position="117"/>
        <end position="188"/>
    </location>
</feature>
<feature type="compositionally biased region" description="Basic and acidic residues" evidence="1">
    <location>
        <begin position="162"/>
        <end position="188"/>
    </location>
</feature>
<dbReference type="AlphaFoldDB" id="A0A2A4JKG8"/>
<evidence type="ECO:0000313" key="2">
    <source>
        <dbReference type="EMBL" id="PCG72461.1"/>
    </source>
</evidence>
<comment type="caution">
    <text evidence="2">The sequence shown here is derived from an EMBL/GenBank/DDBJ whole genome shotgun (WGS) entry which is preliminary data.</text>
</comment>
<accession>A0A2A4JKG8</accession>
<organism evidence="2">
    <name type="scientific">Heliothis virescens</name>
    <name type="common">Tobacco budworm moth</name>
    <dbReference type="NCBI Taxonomy" id="7102"/>
    <lineage>
        <taxon>Eukaryota</taxon>
        <taxon>Metazoa</taxon>
        <taxon>Ecdysozoa</taxon>
        <taxon>Arthropoda</taxon>
        <taxon>Hexapoda</taxon>
        <taxon>Insecta</taxon>
        <taxon>Pterygota</taxon>
        <taxon>Neoptera</taxon>
        <taxon>Endopterygota</taxon>
        <taxon>Lepidoptera</taxon>
        <taxon>Glossata</taxon>
        <taxon>Ditrysia</taxon>
        <taxon>Noctuoidea</taxon>
        <taxon>Noctuidae</taxon>
        <taxon>Heliothinae</taxon>
        <taxon>Heliothis</taxon>
    </lineage>
</organism>
<feature type="compositionally biased region" description="Polar residues" evidence="1">
    <location>
        <begin position="147"/>
        <end position="157"/>
    </location>
</feature>
<dbReference type="EMBL" id="NWSH01001131">
    <property type="protein sequence ID" value="PCG72461.1"/>
    <property type="molecule type" value="Genomic_DNA"/>
</dbReference>
<gene>
    <name evidence="2" type="ORF">B5V51_809</name>
</gene>